<proteinExistence type="predicted"/>
<reference evidence="1" key="1">
    <citation type="journal article" date="2004" name="FEMS Microbiol. Lett.">
        <title>Annotation of the pRhico plasmid of Azospirillum brasilense reveals its role in determining the outer surface composition.</title>
        <authorList>
            <person name="Vanbleu E."/>
            <person name="Marchal K."/>
            <person name="Lambrecht M."/>
            <person name="Mathys J."/>
            <person name="Vanderleyden J."/>
        </authorList>
    </citation>
    <scope>NUCLEOTIDE SEQUENCE</scope>
    <source>
        <plasmid evidence="1">90 MDa</plasmid>
    </source>
</reference>
<protein>
    <submittedName>
        <fullName evidence="1">Uncharacterized protein</fullName>
    </submittedName>
</protein>
<geneLocation type="plasmid" evidence="1">
    <name>90 MDa</name>
</geneLocation>
<dbReference type="AlphaFoldDB" id="Q6QW41"/>
<name>Q6QW41_AZOBR</name>
<organism evidence="1">
    <name type="scientific">Azospirillum brasilense</name>
    <dbReference type="NCBI Taxonomy" id="192"/>
    <lineage>
        <taxon>Bacteria</taxon>
        <taxon>Pseudomonadati</taxon>
        <taxon>Pseudomonadota</taxon>
        <taxon>Alphaproteobacteria</taxon>
        <taxon>Rhodospirillales</taxon>
        <taxon>Azospirillaceae</taxon>
        <taxon>Azospirillum</taxon>
    </lineage>
</organism>
<dbReference type="EMBL" id="AY523974">
    <property type="protein sequence ID" value="AAS83079.1"/>
    <property type="molecule type" value="Genomic_DNA"/>
</dbReference>
<evidence type="ECO:0000313" key="1">
    <source>
        <dbReference type="EMBL" id="AAS83079.1"/>
    </source>
</evidence>
<sequence length="152" mass="16400">MPARFARITRRMVRAMSNVYDFSKHKSALQKRTGFTADQNERAWADLGILLEGMQKNPSAPFPVTAAADEALHLLLEDDAAISDLTVSLFGDGATIIHDPTAYGTPAFASAWANTRGAFAAHGVDLPADYRDADKSDPRSAAACWLVIHKAA</sequence>
<keyword evidence="1" id="KW-0614">Plasmid</keyword>
<accession>Q6QW41</accession>
<gene>
    <name evidence="1" type="ORF">pRhico091</name>
</gene>